<dbReference type="EC" id="5.3.2.1" evidence="9"/>
<comment type="subcellular location">
    <subcellularLocation>
        <location evidence="1">Secreted</location>
    </subcellularLocation>
</comment>
<keyword evidence="5" id="KW-0413">Isomerase</keyword>
<evidence type="ECO:0000256" key="10">
    <source>
        <dbReference type="ARBA" id="ARBA00041631"/>
    </source>
</evidence>
<sequence>MPALEIITNVKVDDTKAFIQDFSQKAAAILGKPVSYISASITHNESVSFGGTFEPAFRMTVISLGNVNPAANIKYSKQFFQYFKDKLGISNDRGYITYIDPGNANLGYKSTTFGEIFG</sequence>
<evidence type="ECO:0000256" key="2">
    <source>
        <dbReference type="ARBA" id="ARBA00005851"/>
    </source>
</evidence>
<accession>A0A0D7A421</accession>
<dbReference type="GO" id="GO:0050178">
    <property type="term" value="F:phenylpyruvate tautomerase activity"/>
    <property type="evidence" value="ECO:0007669"/>
    <property type="project" value="UniProtKB-EC"/>
</dbReference>
<dbReference type="PANTHER" id="PTHR11954:SF6">
    <property type="entry name" value="MACROPHAGE MIGRATION INHIBITORY FACTOR"/>
    <property type="match status" value="1"/>
</dbReference>
<proteinExistence type="inferred from homology"/>
<name>A0A0D7A421_9AGAR</name>
<dbReference type="InterPro" id="IPR014347">
    <property type="entry name" value="Tautomerase/MIF_sf"/>
</dbReference>
<dbReference type="PANTHER" id="PTHR11954">
    <property type="entry name" value="D-DOPACHROME DECARBOXYLASE"/>
    <property type="match status" value="1"/>
</dbReference>
<keyword evidence="14" id="KW-1185">Reference proteome</keyword>
<evidence type="ECO:0000256" key="12">
    <source>
        <dbReference type="ARBA" id="ARBA00042730"/>
    </source>
</evidence>
<dbReference type="EMBL" id="KN882048">
    <property type="protein sequence ID" value="KIY45470.1"/>
    <property type="molecule type" value="Genomic_DNA"/>
</dbReference>
<evidence type="ECO:0000256" key="4">
    <source>
        <dbReference type="ARBA" id="ARBA00022525"/>
    </source>
</evidence>
<evidence type="ECO:0000256" key="11">
    <source>
        <dbReference type="ARBA" id="ARBA00041912"/>
    </source>
</evidence>
<dbReference type="Gene3D" id="3.30.429.10">
    <property type="entry name" value="Macrophage Migration Inhibitory Factor"/>
    <property type="match status" value="1"/>
</dbReference>
<keyword evidence="3" id="KW-0202">Cytokine</keyword>
<evidence type="ECO:0000256" key="3">
    <source>
        <dbReference type="ARBA" id="ARBA00022514"/>
    </source>
</evidence>
<evidence type="ECO:0000256" key="7">
    <source>
        <dbReference type="ARBA" id="ARBA00036823"/>
    </source>
</evidence>
<dbReference type="GO" id="GO:0005615">
    <property type="term" value="C:extracellular space"/>
    <property type="evidence" value="ECO:0007669"/>
    <property type="project" value="UniProtKB-KW"/>
</dbReference>
<evidence type="ECO:0000256" key="5">
    <source>
        <dbReference type="ARBA" id="ARBA00023235"/>
    </source>
</evidence>
<evidence type="ECO:0000256" key="8">
    <source>
        <dbReference type="ARBA" id="ARBA00038932"/>
    </source>
</evidence>
<dbReference type="OrthoDB" id="255819at2759"/>
<dbReference type="InterPro" id="IPR001398">
    <property type="entry name" value="Macrophage_inhib_fac"/>
</dbReference>
<dbReference type="Proteomes" id="UP000054144">
    <property type="component" value="Unassembled WGS sequence"/>
</dbReference>
<evidence type="ECO:0000256" key="1">
    <source>
        <dbReference type="ARBA" id="ARBA00004613"/>
    </source>
</evidence>
<dbReference type="SUPFAM" id="SSF55331">
    <property type="entry name" value="Tautomerase/MIF"/>
    <property type="match status" value="1"/>
</dbReference>
<organism evidence="13 14">
    <name type="scientific">Fistulina hepatica ATCC 64428</name>
    <dbReference type="NCBI Taxonomy" id="1128425"/>
    <lineage>
        <taxon>Eukaryota</taxon>
        <taxon>Fungi</taxon>
        <taxon>Dikarya</taxon>
        <taxon>Basidiomycota</taxon>
        <taxon>Agaricomycotina</taxon>
        <taxon>Agaricomycetes</taxon>
        <taxon>Agaricomycetidae</taxon>
        <taxon>Agaricales</taxon>
        <taxon>Fistulinaceae</taxon>
        <taxon>Fistulina</taxon>
    </lineage>
</organism>
<protein>
    <recommendedName>
        <fullName evidence="12">L-dopachrome isomerase</fullName>
        <ecNumber evidence="9">5.3.2.1</ecNumber>
        <ecNumber evidence="8">5.3.3.12</ecNumber>
    </recommendedName>
    <alternativeName>
        <fullName evidence="10">L-dopachrome tautomerase</fullName>
    </alternativeName>
    <alternativeName>
        <fullName evidence="11">Phenylpyruvate tautomerase</fullName>
    </alternativeName>
</protein>
<reference evidence="13 14" key="1">
    <citation type="journal article" date="2015" name="Fungal Genet. Biol.">
        <title>Evolution of novel wood decay mechanisms in Agaricales revealed by the genome sequences of Fistulina hepatica and Cylindrobasidium torrendii.</title>
        <authorList>
            <person name="Floudas D."/>
            <person name="Held B.W."/>
            <person name="Riley R."/>
            <person name="Nagy L.G."/>
            <person name="Koehler G."/>
            <person name="Ransdell A.S."/>
            <person name="Younus H."/>
            <person name="Chow J."/>
            <person name="Chiniquy J."/>
            <person name="Lipzen A."/>
            <person name="Tritt A."/>
            <person name="Sun H."/>
            <person name="Haridas S."/>
            <person name="LaButti K."/>
            <person name="Ohm R.A."/>
            <person name="Kues U."/>
            <person name="Blanchette R.A."/>
            <person name="Grigoriev I.V."/>
            <person name="Minto R.E."/>
            <person name="Hibbett D.S."/>
        </authorList>
    </citation>
    <scope>NUCLEOTIDE SEQUENCE [LARGE SCALE GENOMIC DNA]</scope>
    <source>
        <strain evidence="13 14">ATCC 64428</strain>
    </source>
</reference>
<dbReference type="AlphaFoldDB" id="A0A0D7A421"/>
<evidence type="ECO:0000256" key="6">
    <source>
        <dbReference type="ARBA" id="ARBA00036735"/>
    </source>
</evidence>
<dbReference type="GO" id="GO:0004167">
    <property type="term" value="F:dopachrome isomerase activity"/>
    <property type="evidence" value="ECO:0007669"/>
    <property type="project" value="UniProtKB-EC"/>
</dbReference>
<evidence type="ECO:0000313" key="14">
    <source>
        <dbReference type="Proteomes" id="UP000054144"/>
    </source>
</evidence>
<evidence type="ECO:0000313" key="13">
    <source>
        <dbReference type="EMBL" id="KIY45470.1"/>
    </source>
</evidence>
<dbReference type="Pfam" id="PF01187">
    <property type="entry name" value="MIF"/>
    <property type="match status" value="1"/>
</dbReference>
<gene>
    <name evidence="13" type="ORF">FISHEDRAFT_76650</name>
</gene>
<comment type="similarity">
    <text evidence="2">Belongs to the MIF family.</text>
</comment>
<evidence type="ECO:0000256" key="9">
    <source>
        <dbReference type="ARBA" id="ARBA00039086"/>
    </source>
</evidence>
<keyword evidence="4" id="KW-0964">Secreted</keyword>
<comment type="catalytic activity">
    <reaction evidence="7">
        <text>L-dopachrome = 5,6-dihydroxyindole-2-carboxylate</text>
        <dbReference type="Rhea" id="RHEA:13041"/>
        <dbReference type="ChEBI" id="CHEBI:16875"/>
        <dbReference type="ChEBI" id="CHEBI:57509"/>
        <dbReference type="EC" id="5.3.3.12"/>
    </reaction>
</comment>
<comment type="catalytic activity">
    <reaction evidence="6">
        <text>3-phenylpyruvate = enol-phenylpyruvate</text>
        <dbReference type="Rhea" id="RHEA:17097"/>
        <dbReference type="ChEBI" id="CHEBI:16815"/>
        <dbReference type="ChEBI" id="CHEBI:18005"/>
        <dbReference type="EC" id="5.3.2.1"/>
    </reaction>
</comment>
<dbReference type="EC" id="5.3.3.12" evidence="8"/>